<dbReference type="RefSeq" id="WP_379897707.1">
    <property type="nucleotide sequence ID" value="NZ_JBHRTR010000005.1"/>
</dbReference>
<dbReference type="PANTHER" id="PTHR11475:SF4">
    <property type="entry name" value="CHORION PEROXIDASE"/>
    <property type="match status" value="1"/>
</dbReference>
<evidence type="ECO:0000256" key="1">
    <source>
        <dbReference type="ARBA" id="ARBA00004613"/>
    </source>
</evidence>
<keyword evidence="5" id="KW-0560">Oxidoreductase</keyword>
<protein>
    <submittedName>
        <fullName evidence="5">Peroxidase family protein</fullName>
    </submittedName>
</protein>
<dbReference type="PROSITE" id="PS00330">
    <property type="entry name" value="HEMOLYSIN_CALCIUM"/>
    <property type="match status" value="7"/>
</dbReference>
<dbReference type="InterPro" id="IPR010255">
    <property type="entry name" value="Haem_peroxidase_sf"/>
</dbReference>
<evidence type="ECO:0000313" key="6">
    <source>
        <dbReference type="Proteomes" id="UP001595528"/>
    </source>
</evidence>
<name>A0ABV7KUB4_9PROT</name>
<dbReference type="SUPFAM" id="SSF48113">
    <property type="entry name" value="Heme-dependent peroxidases"/>
    <property type="match status" value="1"/>
</dbReference>
<comment type="subcellular location">
    <subcellularLocation>
        <location evidence="1">Secreted</location>
    </subcellularLocation>
</comment>
<dbReference type="Gene3D" id="2.150.10.10">
    <property type="entry name" value="Serralysin-like metalloprotease, C-terminal"/>
    <property type="match status" value="4"/>
</dbReference>
<keyword evidence="5" id="KW-0575">Peroxidase</keyword>
<dbReference type="EMBL" id="JBHRTR010000005">
    <property type="protein sequence ID" value="MFC3225963.1"/>
    <property type="molecule type" value="Genomic_DNA"/>
</dbReference>
<comment type="caution">
    <text evidence="5">The sequence shown here is derived from an EMBL/GenBank/DDBJ whole genome shotgun (WGS) entry which is preliminary data.</text>
</comment>
<dbReference type="InterPro" id="IPR001343">
    <property type="entry name" value="Hemolysn_Ca-bd"/>
</dbReference>
<organism evidence="5 6">
    <name type="scientific">Marinibaculum pumilum</name>
    <dbReference type="NCBI Taxonomy" id="1766165"/>
    <lineage>
        <taxon>Bacteria</taxon>
        <taxon>Pseudomonadati</taxon>
        <taxon>Pseudomonadota</taxon>
        <taxon>Alphaproteobacteria</taxon>
        <taxon>Rhodospirillales</taxon>
        <taxon>Rhodospirillaceae</taxon>
        <taxon>Marinibaculum</taxon>
    </lineage>
</organism>
<feature type="region of interest" description="Disordered" evidence="4">
    <location>
        <begin position="19"/>
        <end position="49"/>
    </location>
</feature>
<evidence type="ECO:0000256" key="4">
    <source>
        <dbReference type="SAM" id="MobiDB-lite"/>
    </source>
</evidence>
<proteinExistence type="predicted"/>
<reference evidence="6" key="1">
    <citation type="journal article" date="2019" name="Int. J. Syst. Evol. Microbiol.">
        <title>The Global Catalogue of Microorganisms (GCM) 10K type strain sequencing project: providing services to taxonomists for standard genome sequencing and annotation.</title>
        <authorList>
            <consortium name="The Broad Institute Genomics Platform"/>
            <consortium name="The Broad Institute Genome Sequencing Center for Infectious Disease"/>
            <person name="Wu L."/>
            <person name="Ma J."/>
        </authorList>
    </citation>
    <scope>NUCLEOTIDE SEQUENCE [LARGE SCALE GENOMIC DNA]</scope>
    <source>
        <strain evidence="6">KCTC 42964</strain>
    </source>
</reference>
<sequence>MPDILDTLAGRTGGSLSHALFGRGRGGRDDEDRAIDGSGNNPRDADLGAAGTTFTSSLAPGYADGFDSPSGADRPNARTVSNEIFAQDAVIDSAAGTSNLFWMWGQFLDHDIDLTEAGSSEDFSIAVPTGDAWFDPYGTGTQSIAMTRSAAAEGTGTGAGNPRLQVNEITAFVDASNVYGSDTARAAALRADGGYLKVSDGDLLPYNTGGFDNANANPFLTDAELFLAGDVRANENVGLTAMHTIFVREHNRIVDELGARFPSASADELYEGAKAIVEAEIQAVTYNEFLPLLVGSRALGDWHGYRPDIDPQIASEFATAAFRIGHSMLSGTLARMTESGAEAAAGDLALRDAFFNPAALASDGIDNVLRGQAATFSQEIDTQVVDDVRNFLFGPPGSGGFDLVSLNIQRGRDHGLTDYNSVREAYGLGRVSSFAEITSDTGLAARLQATYGSVDRLDLYVGGLAEDHAAGALVGETFQAILVAQFAALRDGDRFWYEGRLSRDLVAQINATSLSDIILRNTDIDHLQDDVFLASNRVGGSDGAESLSGSGGRDLMMGLGGDDLLSGDAGNDRLLGGDGLDTLLGGDGADWLQAEGGNDSLDGGLGGDSLYGNGGDDSLSGGDGADMLHGGVGADSLDGGADGDLMVGMWQDDSLSGGSGDDSLYGNIGNDILAGGDGADMLHGGSGSDTLSGEAGDDRLIGLWDDDRLWGGAGNDSLYGNPGDDWLAGGEGADMLHGGAGRDTLQGGAGDDTLIGLFDDDSLSGGAGADMLAGNHGDDSLAGEAGADRLHGGMGSDLLDGGDGDDSLFAFEGGDTLTGGSGADRFVHQRGGGHAVTDYDAGEGDMLMFDQGIGPVSVTVSGSSLLVTDMRGTQLFTVEELTDPNLLNIGYL</sequence>
<dbReference type="Gene3D" id="1.10.640.10">
    <property type="entry name" value="Haem peroxidase domain superfamily, animal type"/>
    <property type="match status" value="1"/>
</dbReference>
<keyword evidence="6" id="KW-1185">Reference proteome</keyword>
<dbReference type="PRINTS" id="PR00457">
    <property type="entry name" value="ANPEROXIDASE"/>
</dbReference>
<evidence type="ECO:0000256" key="3">
    <source>
        <dbReference type="ARBA" id="ARBA00023180"/>
    </source>
</evidence>
<evidence type="ECO:0000313" key="5">
    <source>
        <dbReference type="EMBL" id="MFC3225963.1"/>
    </source>
</evidence>
<accession>A0ABV7KUB4</accession>
<dbReference type="GO" id="GO:0004601">
    <property type="term" value="F:peroxidase activity"/>
    <property type="evidence" value="ECO:0007669"/>
    <property type="project" value="UniProtKB-KW"/>
</dbReference>
<dbReference type="CDD" id="cd09822">
    <property type="entry name" value="peroxinectin_like_bacterial"/>
    <property type="match status" value="1"/>
</dbReference>
<keyword evidence="3" id="KW-0325">Glycoprotein</keyword>
<dbReference type="Pfam" id="PF00353">
    <property type="entry name" value="HemolysinCabind"/>
    <property type="match status" value="7"/>
</dbReference>
<gene>
    <name evidence="5" type="ORF">ACFOGJ_01890</name>
</gene>
<dbReference type="Proteomes" id="UP001595528">
    <property type="component" value="Unassembled WGS sequence"/>
</dbReference>
<dbReference type="SUPFAM" id="SSF51120">
    <property type="entry name" value="beta-Roll"/>
    <property type="match status" value="4"/>
</dbReference>
<dbReference type="PANTHER" id="PTHR11475">
    <property type="entry name" value="OXIDASE/PEROXIDASE"/>
    <property type="match status" value="1"/>
</dbReference>
<dbReference type="Pfam" id="PF03098">
    <property type="entry name" value="An_peroxidase"/>
    <property type="match status" value="1"/>
</dbReference>
<feature type="compositionally biased region" description="Basic and acidic residues" evidence="4">
    <location>
        <begin position="26"/>
        <end position="35"/>
    </location>
</feature>
<dbReference type="InterPro" id="IPR011049">
    <property type="entry name" value="Serralysin-like_metalloprot_C"/>
</dbReference>
<dbReference type="InterPro" id="IPR019791">
    <property type="entry name" value="Haem_peroxidase_animal"/>
</dbReference>
<evidence type="ECO:0000256" key="2">
    <source>
        <dbReference type="ARBA" id="ARBA00022525"/>
    </source>
</evidence>
<feature type="region of interest" description="Disordered" evidence="4">
    <location>
        <begin position="603"/>
        <end position="626"/>
    </location>
</feature>
<dbReference type="InterPro" id="IPR018511">
    <property type="entry name" value="Hemolysin-typ_Ca-bd_CS"/>
</dbReference>
<keyword evidence="2" id="KW-0964">Secreted</keyword>
<feature type="compositionally biased region" description="Gly residues" evidence="4">
    <location>
        <begin position="603"/>
        <end position="615"/>
    </location>
</feature>
<dbReference type="InterPro" id="IPR037120">
    <property type="entry name" value="Haem_peroxidase_sf_animal"/>
</dbReference>
<dbReference type="PROSITE" id="PS50292">
    <property type="entry name" value="PEROXIDASE_3"/>
    <property type="match status" value="1"/>
</dbReference>
<dbReference type="PRINTS" id="PR00313">
    <property type="entry name" value="CABNDNGRPT"/>
</dbReference>